<dbReference type="Proteomes" id="UP000075243">
    <property type="component" value="Unassembled WGS sequence"/>
</dbReference>
<name>A0A151RPV8_CAJCA</name>
<dbReference type="PROSITE" id="PS50011">
    <property type="entry name" value="PROTEIN_KINASE_DOM"/>
    <property type="match status" value="1"/>
</dbReference>
<dbReference type="EMBL" id="KQ483621">
    <property type="protein sequence ID" value="KYP44562.1"/>
    <property type="molecule type" value="Genomic_DNA"/>
</dbReference>
<dbReference type="GO" id="GO:0004709">
    <property type="term" value="F:MAP kinase kinase kinase activity"/>
    <property type="evidence" value="ECO:0007669"/>
    <property type="project" value="TreeGrafter"/>
</dbReference>
<keyword evidence="3" id="KW-0808">Transferase</keyword>
<proteinExistence type="inferred from homology"/>
<feature type="domain" description="Protein kinase" evidence="7">
    <location>
        <begin position="1"/>
        <end position="93"/>
    </location>
</feature>
<dbReference type="PANTHER" id="PTHR48016:SF29">
    <property type="entry name" value="MITOGEN-ACTIVATED PROTEIN KINASE KINASE KINASE 1-RELATED"/>
    <property type="match status" value="1"/>
</dbReference>
<dbReference type="Pfam" id="PF00069">
    <property type="entry name" value="Pkinase"/>
    <property type="match status" value="1"/>
</dbReference>
<dbReference type="STRING" id="3821.A0A151RPV8"/>
<evidence type="ECO:0000256" key="6">
    <source>
        <dbReference type="ARBA" id="ARBA00022840"/>
    </source>
</evidence>
<keyword evidence="5 8" id="KW-0418">Kinase</keyword>
<evidence type="ECO:0000256" key="3">
    <source>
        <dbReference type="ARBA" id="ARBA00022679"/>
    </source>
</evidence>
<dbReference type="InterPro" id="IPR011009">
    <property type="entry name" value="Kinase-like_dom_sf"/>
</dbReference>
<comment type="similarity">
    <text evidence="1">Belongs to the protein kinase superfamily. STE Ser/Thr protein kinase family. MAP kinase kinase kinase subfamily.</text>
</comment>
<dbReference type="InterPro" id="IPR000719">
    <property type="entry name" value="Prot_kinase_dom"/>
</dbReference>
<dbReference type="GO" id="GO:0005524">
    <property type="term" value="F:ATP binding"/>
    <property type="evidence" value="ECO:0007669"/>
    <property type="project" value="UniProtKB-KW"/>
</dbReference>
<evidence type="ECO:0000259" key="7">
    <source>
        <dbReference type="PROSITE" id="PS50011"/>
    </source>
</evidence>
<dbReference type="AlphaFoldDB" id="A0A151RPV8"/>
<evidence type="ECO:0000256" key="4">
    <source>
        <dbReference type="ARBA" id="ARBA00022741"/>
    </source>
</evidence>
<evidence type="ECO:0000313" key="8">
    <source>
        <dbReference type="EMBL" id="KYP44562.1"/>
    </source>
</evidence>
<dbReference type="Gene3D" id="1.10.510.10">
    <property type="entry name" value="Transferase(Phosphotransferase) domain 1"/>
    <property type="match status" value="1"/>
</dbReference>
<evidence type="ECO:0000256" key="5">
    <source>
        <dbReference type="ARBA" id="ARBA00022777"/>
    </source>
</evidence>
<keyword evidence="6" id="KW-0067">ATP-binding</keyword>
<organism evidence="8 9">
    <name type="scientific">Cajanus cajan</name>
    <name type="common">Pigeon pea</name>
    <name type="synonym">Cajanus indicus</name>
    <dbReference type="NCBI Taxonomy" id="3821"/>
    <lineage>
        <taxon>Eukaryota</taxon>
        <taxon>Viridiplantae</taxon>
        <taxon>Streptophyta</taxon>
        <taxon>Embryophyta</taxon>
        <taxon>Tracheophyta</taxon>
        <taxon>Spermatophyta</taxon>
        <taxon>Magnoliopsida</taxon>
        <taxon>eudicotyledons</taxon>
        <taxon>Gunneridae</taxon>
        <taxon>Pentapetalae</taxon>
        <taxon>rosids</taxon>
        <taxon>fabids</taxon>
        <taxon>Fabales</taxon>
        <taxon>Fabaceae</taxon>
        <taxon>Papilionoideae</taxon>
        <taxon>50 kb inversion clade</taxon>
        <taxon>NPAAA clade</taxon>
        <taxon>indigoferoid/millettioid clade</taxon>
        <taxon>Phaseoleae</taxon>
        <taxon>Cajanus</taxon>
    </lineage>
</organism>
<dbReference type="SUPFAM" id="SSF56112">
    <property type="entry name" value="Protein kinase-like (PK-like)"/>
    <property type="match status" value="1"/>
</dbReference>
<keyword evidence="9" id="KW-1185">Reference proteome</keyword>
<keyword evidence="4" id="KW-0547">Nucleotide-binding</keyword>
<evidence type="ECO:0000313" key="9">
    <source>
        <dbReference type="Proteomes" id="UP000075243"/>
    </source>
</evidence>
<protein>
    <submittedName>
        <fullName evidence="8">Mitogen-activated protein kinase kinase kinase 1</fullName>
    </submittedName>
</protein>
<dbReference type="Gramene" id="C.cajan_32350.t">
    <property type="protein sequence ID" value="C.cajan_32350.t"/>
    <property type="gene ID" value="C.cajan_32350"/>
</dbReference>
<dbReference type="InterPro" id="IPR050538">
    <property type="entry name" value="MAP_kinase_kinase_kinase"/>
</dbReference>
<evidence type="ECO:0000256" key="1">
    <source>
        <dbReference type="ARBA" id="ARBA00006529"/>
    </source>
</evidence>
<reference evidence="8" key="1">
    <citation type="journal article" date="2012" name="Nat. Biotechnol.">
        <title>Draft genome sequence of pigeonpea (Cajanus cajan), an orphan legume crop of resource-poor farmers.</title>
        <authorList>
            <person name="Varshney R.K."/>
            <person name="Chen W."/>
            <person name="Li Y."/>
            <person name="Bharti A.K."/>
            <person name="Saxena R.K."/>
            <person name="Schlueter J.A."/>
            <person name="Donoghue M.T."/>
            <person name="Azam S."/>
            <person name="Fan G."/>
            <person name="Whaley A.M."/>
            <person name="Farmer A.D."/>
            <person name="Sheridan J."/>
            <person name="Iwata A."/>
            <person name="Tuteja R."/>
            <person name="Penmetsa R.V."/>
            <person name="Wu W."/>
            <person name="Upadhyaya H.D."/>
            <person name="Yang S.P."/>
            <person name="Shah T."/>
            <person name="Saxena K.B."/>
            <person name="Michael T."/>
            <person name="McCombie W.R."/>
            <person name="Yang B."/>
            <person name="Zhang G."/>
            <person name="Yang H."/>
            <person name="Wang J."/>
            <person name="Spillane C."/>
            <person name="Cook D.R."/>
            <person name="May G.D."/>
            <person name="Xu X."/>
            <person name="Jackson S.A."/>
        </authorList>
    </citation>
    <scope>NUCLEOTIDE SEQUENCE [LARGE SCALE GENOMIC DNA]</scope>
</reference>
<sequence length="113" mass="12781">MMQVVPYVGGGKTSYGLPADIWSLGCTVLEMLTAKIPYHTFEWWEALFLIKDGEPPEVPESLSTYAQDFIWQCLEVNPDERPTAAQLLHHPFVRKPLSHSSAFACPYICPKQI</sequence>
<dbReference type="OMA" id="AYQHERP"/>
<dbReference type="PANTHER" id="PTHR48016">
    <property type="entry name" value="MAP KINASE KINASE KINASE SSK2-RELATED-RELATED"/>
    <property type="match status" value="1"/>
</dbReference>
<evidence type="ECO:0000256" key="2">
    <source>
        <dbReference type="ARBA" id="ARBA00022527"/>
    </source>
</evidence>
<keyword evidence="2" id="KW-0723">Serine/threonine-protein kinase</keyword>
<accession>A0A151RPV8</accession>
<dbReference type="GO" id="GO:0005737">
    <property type="term" value="C:cytoplasm"/>
    <property type="evidence" value="ECO:0007669"/>
    <property type="project" value="TreeGrafter"/>
</dbReference>
<gene>
    <name evidence="8" type="ORF">KK1_033909</name>
</gene>